<feature type="compositionally biased region" description="Basic and acidic residues" evidence="1">
    <location>
        <begin position="338"/>
        <end position="352"/>
    </location>
</feature>
<dbReference type="STRING" id="268505.A0A2A9P6U1"/>
<dbReference type="OrthoDB" id="5402307at2759"/>
<name>A0A2A9P6U1_OPHUN</name>
<evidence type="ECO:0000313" key="3">
    <source>
        <dbReference type="Proteomes" id="UP000037136"/>
    </source>
</evidence>
<feature type="region of interest" description="Disordered" evidence="1">
    <location>
        <begin position="312"/>
        <end position="424"/>
    </location>
</feature>
<dbReference type="EMBL" id="LAZP02000551">
    <property type="protein sequence ID" value="PFH56566.1"/>
    <property type="molecule type" value="Genomic_DNA"/>
</dbReference>
<evidence type="ECO:0000313" key="2">
    <source>
        <dbReference type="EMBL" id="PFH56566.1"/>
    </source>
</evidence>
<proteinExistence type="predicted"/>
<dbReference type="Proteomes" id="UP000037136">
    <property type="component" value="Unassembled WGS sequence"/>
</dbReference>
<feature type="region of interest" description="Disordered" evidence="1">
    <location>
        <begin position="69"/>
        <end position="120"/>
    </location>
</feature>
<sequence>MPLQQTVTVVNNSGKIISSGKKLFSIFKEAKGAYEEKKAELHSVKRSQTFDASRSIAPSKYEYDHVDEGVRRQHHRRSHHHHRPRRPALTEDNLKAVSETSSVARSVYGPDPTTAYPRRFSEPVHVPDGIDMDLAYGNIPPDLADRVDLDPRPQQRAQQLVGRVEKLLDEAHCLQHSAGAMIRHLQEKPDAAAEVALTLADLSSAMANMSPALVGLLKSGSPAVFALLASPQFLIGTTIAVGVTVVMFGGWKIVKRIQEAPAPLPCKVDDGHVDEALVVVDDQLSVIGSWRQGIMPLGADDESADVELMTPEADRATRDKMAKDDTDTKSHRSGRSSRRGEKTAPVDRDGSSRRSSRAASVRTTEDGRGRNSLDVVFRPKPSRQGDNMLKAVFRKRERESRGGGSGGSSSGSSSSSNKRELVLA</sequence>
<evidence type="ECO:0000256" key="1">
    <source>
        <dbReference type="SAM" id="MobiDB-lite"/>
    </source>
</evidence>
<reference evidence="2 3" key="2">
    <citation type="journal article" date="2017" name="Sci. Rep.">
        <title>Ant-infecting Ophiocordyceps genomes reveal a high diversity of potential behavioral manipulation genes and a possible major role for enterotoxins.</title>
        <authorList>
            <person name="de Bekker C."/>
            <person name="Ohm R.A."/>
            <person name="Evans H.C."/>
            <person name="Brachmann A."/>
            <person name="Hughes D.P."/>
        </authorList>
    </citation>
    <scope>NUCLEOTIDE SEQUENCE [LARGE SCALE GENOMIC DNA]</scope>
    <source>
        <strain evidence="2 3">SC16a</strain>
    </source>
</reference>
<dbReference type="AlphaFoldDB" id="A0A2A9P6U1"/>
<feature type="compositionally biased region" description="Basic residues" evidence="1">
    <location>
        <begin position="72"/>
        <end position="86"/>
    </location>
</feature>
<keyword evidence="3" id="KW-1185">Reference proteome</keyword>
<feature type="compositionally biased region" description="Basic and acidic residues" evidence="1">
    <location>
        <begin position="312"/>
        <end position="330"/>
    </location>
</feature>
<gene>
    <name evidence="2" type="ORF">XA68_16320</name>
</gene>
<accession>A0A2A9P6U1</accession>
<protein>
    <submittedName>
        <fullName evidence="2">Uncharacterized protein</fullName>
    </submittedName>
</protein>
<reference evidence="2 3" key="1">
    <citation type="journal article" date="2015" name="BMC Genomics">
        <title>Gene expression during zombie ant biting behavior reflects the complexity underlying fungal parasitic behavioral manipulation.</title>
        <authorList>
            <person name="de Bekker C."/>
            <person name="Ohm R.A."/>
            <person name="Loreto R.G."/>
            <person name="Sebastian A."/>
            <person name="Albert I."/>
            <person name="Merrow M."/>
            <person name="Brachmann A."/>
            <person name="Hughes D.P."/>
        </authorList>
    </citation>
    <scope>NUCLEOTIDE SEQUENCE [LARGE SCALE GENOMIC DNA]</scope>
    <source>
        <strain evidence="2 3">SC16a</strain>
    </source>
</reference>
<organism evidence="2 3">
    <name type="scientific">Ophiocordyceps unilateralis</name>
    <name type="common">Zombie-ant fungus</name>
    <name type="synonym">Torrubia unilateralis</name>
    <dbReference type="NCBI Taxonomy" id="268505"/>
    <lineage>
        <taxon>Eukaryota</taxon>
        <taxon>Fungi</taxon>
        <taxon>Dikarya</taxon>
        <taxon>Ascomycota</taxon>
        <taxon>Pezizomycotina</taxon>
        <taxon>Sordariomycetes</taxon>
        <taxon>Hypocreomycetidae</taxon>
        <taxon>Hypocreales</taxon>
        <taxon>Ophiocordycipitaceae</taxon>
        <taxon>Ophiocordyceps</taxon>
    </lineage>
</organism>
<comment type="caution">
    <text evidence="2">The sequence shown here is derived from an EMBL/GenBank/DDBJ whole genome shotgun (WGS) entry which is preliminary data.</text>
</comment>